<dbReference type="Gene3D" id="3.40.50.300">
    <property type="entry name" value="P-loop containing nucleotide triphosphate hydrolases"/>
    <property type="match status" value="1"/>
</dbReference>
<gene>
    <name evidence="5" type="ORF">I6J37_00070</name>
</gene>
<sequence length="437" mass="50609">MFFSSKGVFLHFEFAQYLQEKHNGVLLDGKPHIFTGKKYEPLDVNTIRNLTLKYIPSLKESQNKEVYYKLYALCSQKIVQHAPPQYIGVKNGIYDLFKGQLEPFSPDIHITNIINVDYDPNIKSYDVDNFIANISNDDKDIQKLIVQLIGYGLYRENFLQKAFFFYSPGGNGKSTLFKLLHHFYGSENTTALSFKDIQSRFKPASLQGQLVNIADDIDASYITETGNYKSIVTGDDINAERKGQDDFNFSPYVKLLFAGNALPQTNDRTDGFYRRMVIIPMLRKFGDGHHKIDPTLIHRLKQPKNLSALLNKALTGLKQIIDDTYIHMPNVSKELVEKYKYENDPFMQFIEEAQDDKYREIPVVEGRPTEKAFNIYVQWSERNKHATVSKTKFTQEMRRLGYETKVKRSPDNEGKTTRFYAKESTITFYDFHGLALY</sequence>
<accession>A0ABX7HJ52</accession>
<evidence type="ECO:0000256" key="1">
    <source>
        <dbReference type="ARBA" id="ARBA00022741"/>
    </source>
</evidence>
<evidence type="ECO:0000259" key="4">
    <source>
        <dbReference type="PROSITE" id="PS51206"/>
    </source>
</evidence>
<keyword evidence="1" id="KW-0547">Nucleotide-binding</keyword>
<evidence type="ECO:0000313" key="6">
    <source>
        <dbReference type="Proteomes" id="UP000627155"/>
    </source>
</evidence>
<dbReference type="InterPro" id="IPR051620">
    <property type="entry name" value="ORF904-like_C"/>
</dbReference>
<dbReference type="InterPro" id="IPR027417">
    <property type="entry name" value="P-loop_NTPase"/>
</dbReference>
<dbReference type="InterPro" id="IPR014818">
    <property type="entry name" value="Phage/plasmid_primase_P4_C"/>
</dbReference>
<evidence type="ECO:0000313" key="5">
    <source>
        <dbReference type="EMBL" id="QRO86297.1"/>
    </source>
</evidence>
<keyword evidence="6" id="KW-1185">Reference proteome</keyword>
<proteinExistence type="predicted"/>
<organism evidence="5 6">
    <name type="scientific">Mammaliicoccus vitulinus</name>
    <dbReference type="NCBI Taxonomy" id="71237"/>
    <lineage>
        <taxon>Bacteria</taxon>
        <taxon>Bacillati</taxon>
        <taxon>Bacillota</taxon>
        <taxon>Bacilli</taxon>
        <taxon>Bacillales</taxon>
        <taxon>Staphylococcaceae</taxon>
        <taxon>Mammaliicoccus</taxon>
    </lineage>
</organism>
<dbReference type="InterPro" id="IPR006500">
    <property type="entry name" value="Helicase_put_C_phage/plasmid"/>
</dbReference>
<dbReference type="InterPro" id="IPR045455">
    <property type="entry name" value="NrS-1_pol-like_helicase"/>
</dbReference>
<dbReference type="EMBL" id="CP069486">
    <property type="protein sequence ID" value="QRO86297.1"/>
    <property type="molecule type" value="Genomic_DNA"/>
</dbReference>
<dbReference type="InterPro" id="IPR014015">
    <property type="entry name" value="Helicase_SF3_DNA-vir"/>
</dbReference>
<protein>
    <submittedName>
        <fullName evidence="5">DNA primase family protein</fullName>
    </submittedName>
</protein>
<evidence type="ECO:0000256" key="2">
    <source>
        <dbReference type="ARBA" id="ARBA00022801"/>
    </source>
</evidence>
<dbReference type="Pfam" id="PF19263">
    <property type="entry name" value="DUF5906"/>
    <property type="match status" value="1"/>
</dbReference>
<dbReference type="PROSITE" id="PS51206">
    <property type="entry name" value="SF3_HELICASE_1"/>
    <property type="match status" value="1"/>
</dbReference>
<reference evidence="5 6" key="1">
    <citation type="submission" date="2021-02" db="EMBL/GenBank/DDBJ databases">
        <title>FDA dAtabase for Regulatory Grade micrObial Sequences (FDA-ARGOS): Supporting development and validation of Infectious Disease Dx tests.</title>
        <authorList>
            <person name="Sproer C."/>
            <person name="Gronow S."/>
            <person name="Severitt S."/>
            <person name="Schroder I."/>
            <person name="Tallon L."/>
            <person name="Sadzewicz L."/>
            <person name="Zhao X."/>
            <person name="Boylan J."/>
            <person name="Ott S."/>
            <person name="Bowen H."/>
            <person name="Vavikolanu K."/>
            <person name="Mehta A."/>
            <person name="Aluvathingal J."/>
            <person name="Nadendla S."/>
            <person name="Lowell S."/>
            <person name="Myers T."/>
            <person name="Yan Y."/>
            <person name="Sichtig H."/>
        </authorList>
    </citation>
    <scope>NUCLEOTIDE SEQUENCE [LARGE SCALE GENOMIC DNA]</scope>
    <source>
        <strain evidence="5 6">FDAARGOS_1207</strain>
    </source>
</reference>
<keyword evidence="3" id="KW-0067">ATP-binding</keyword>
<dbReference type="Proteomes" id="UP000627155">
    <property type="component" value="Chromosome"/>
</dbReference>
<dbReference type="NCBIfam" id="TIGR01613">
    <property type="entry name" value="primase_Cterm"/>
    <property type="match status" value="1"/>
</dbReference>
<dbReference type="Pfam" id="PF08706">
    <property type="entry name" value="D5_N"/>
    <property type="match status" value="1"/>
</dbReference>
<dbReference type="PANTHER" id="PTHR35372">
    <property type="entry name" value="ATP BINDING PROTEIN-RELATED"/>
    <property type="match status" value="1"/>
</dbReference>
<dbReference type="SMART" id="SM00885">
    <property type="entry name" value="D5_N"/>
    <property type="match status" value="1"/>
</dbReference>
<feature type="domain" description="SF3 helicase" evidence="4">
    <location>
        <begin position="140"/>
        <end position="294"/>
    </location>
</feature>
<evidence type="ECO:0000256" key="3">
    <source>
        <dbReference type="ARBA" id="ARBA00022840"/>
    </source>
</evidence>
<dbReference type="PANTHER" id="PTHR35372:SF2">
    <property type="entry name" value="SF3 HELICASE DOMAIN-CONTAINING PROTEIN"/>
    <property type="match status" value="1"/>
</dbReference>
<dbReference type="SUPFAM" id="SSF52540">
    <property type="entry name" value="P-loop containing nucleoside triphosphate hydrolases"/>
    <property type="match status" value="1"/>
</dbReference>
<name>A0ABX7HJ52_9STAP</name>
<keyword evidence="2" id="KW-0378">Hydrolase</keyword>